<gene>
    <name evidence="2" type="ORF">SAP269_14700</name>
</gene>
<reference evidence="3" key="1">
    <citation type="journal article" date="2024" name="FEMS Microbiol. Lett.">
        <title>Genomic insights into Spiroplasma endosymbionts that induce male-killing and protective phenotypes in the pea aphid.</title>
        <authorList>
            <person name="Arai H."/>
            <person name="Legeai F."/>
            <person name="Kageyama D."/>
            <person name="Sugio A."/>
            <person name="Simon J.C."/>
        </authorList>
    </citation>
    <scope>NUCLEOTIDE SEQUENCE [LARGE SCALE GENOMIC DNA]</scope>
    <source>
        <strain evidence="3">sAp269</strain>
    </source>
</reference>
<protein>
    <recommendedName>
        <fullName evidence="1">Restriction endonuclease type II NgoFVII N-terminal domain-containing protein</fullName>
    </recommendedName>
</protein>
<feature type="domain" description="Restriction endonuclease type II NgoFVII N-terminal" evidence="1">
    <location>
        <begin position="113"/>
        <end position="240"/>
    </location>
</feature>
<proteinExistence type="predicted"/>
<organism evidence="2 3">
    <name type="scientific">Spiroplasma ixodetis</name>
    <dbReference type="NCBI Taxonomy" id="2141"/>
    <lineage>
        <taxon>Bacteria</taxon>
        <taxon>Bacillati</taxon>
        <taxon>Mycoplasmatota</taxon>
        <taxon>Mollicutes</taxon>
        <taxon>Entomoplasmatales</taxon>
        <taxon>Spiroplasmataceae</taxon>
        <taxon>Spiroplasma</taxon>
    </lineage>
</organism>
<sequence length="245" mass="28647">MKNKGYYDLLLKISDDISNNFQTSHINDEKELIKDIDHYLVKQLNNTLIEKLKRIKSPEAKIDFLNQIISNFTTNKFSNNVLLQVNDNIIDNHLTSNIRLSDNYLFTNENQQELINHLNQEIRTCDEVYFIYPFISNSIINKLRSSFAYALSHNITINFITTTFDDMALFVNLYALVKIIKKYHNIKVKVENNLEKRSERIHIKAAIFKRNSGFYSAIIGSSNLTQKGLTSGREWNIKINEFDNK</sequence>
<evidence type="ECO:0000313" key="2">
    <source>
        <dbReference type="EMBL" id="BET38881.1"/>
    </source>
</evidence>
<evidence type="ECO:0000313" key="3">
    <source>
        <dbReference type="Proteomes" id="UP001473424"/>
    </source>
</evidence>
<accession>A0ABM8JRE3</accession>
<evidence type="ECO:0000259" key="1">
    <source>
        <dbReference type="Pfam" id="PF09565"/>
    </source>
</evidence>
<dbReference type="EMBL" id="AP028955">
    <property type="protein sequence ID" value="BET38881.1"/>
    <property type="molecule type" value="Genomic_DNA"/>
</dbReference>
<dbReference type="InterPro" id="IPR019065">
    <property type="entry name" value="RE_NgoFVII_N"/>
</dbReference>
<keyword evidence="3" id="KW-1185">Reference proteome</keyword>
<dbReference type="Gene3D" id="3.30.870.10">
    <property type="entry name" value="Endonuclease Chain A"/>
    <property type="match status" value="1"/>
</dbReference>
<dbReference type="Proteomes" id="UP001473424">
    <property type="component" value="Chromosome"/>
</dbReference>
<name>A0ABM8JRE3_9MOLU</name>
<dbReference type="Pfam" id="PF09565">
    <property type="entry name" value="RE_NgoFVII"/>
    <property type="match status" value="1"/>
</dbReference>
<dbReference type="RefSeq" id="WP_353305806.1">
    <property type="nucleotide sequence ID" value="NZ_AP028955.1"/>
</dbReference>